<dbReference type="Proteomes" id="UP001458880">
    <property type="component" value="Unassembled WGS sequence"/>
</dbReference>
<accession>A0AAW1NBG3</accession>
<proteinExistence type="predicted"/>
<evidence type="ECO:0000313" key="2">
    <source>
        <dbReference type="Proteomes" id="UP001458880"/>
    </source>
</evidence>
<organism evidence="1 2">
    <name type="scientific">Popillia japonica</name>
    <name type="common">Japanese beetle</name>
    <dbReference type="NCBI Taxonomy" id="7064"/>
    <lineage>
        <taxon>Eukaryota</taxon>
        <taxon>Metazoa</taxon>
        <taxon>Ecdysozoa</taxon>
        <taxon>Arthropoda</taxon>
        <taxon>Hexapoda</taxon>
        <taxon>Insecta</taxon>
        <taxon>Pterygota</taxon>
        <taxon>Neoptera</taxon>
        <taxon>Endopterygota</taxon>
        <taxon>Coleoptera</taxon>
        <taxon>Polyphaga</taxon>
        <taxon>Scarabaeiformia</taxon>
        <taxon>Scarabaeidae</taxon>
        <taxon>Rutelinae</taxon>
        <taxon>Popillia</taxon>
    </lineage>
</organism>
<dbReference type="EMBL" id="JASPKY010000002">
    <property type="protein sequence ID" value="KAK9758977.1"/>
    <property type="molecule type" value="Genomic_DNA"/>
</dbReference>
<dbReference type="SUPFAM" id="SSF52540">
    <property type="entry name" value="P-loop containing nucleoside triphosphate hydrolases"/>
    <property type="match status" value="1"/>
</dbReference>
<sequence length="514" mass="59615">MVIIHRKEYNILLLGQTGAALKAPRIDYCIPTTFPWYDTDDNPLIISVGPEQDDNECQTIGQSGTKCIQSYIFEFENIAVRLIDTPGFGDTSGKEQDEKTCENLISFLSNRNDVQELHSIVFIAKPQENRFTVFFEYCINQIFSKLHKDAAQNVIFVFTHAKGTQYKPGPTRLLLEKAVDKMSNKIPVTKENIFCVENDCIQYLFTSFFGGLTLNSEDMECYLSPWKRSSEGYVRLIKYVKTLTPCSVQDIVRINEFRRHSIKLETLLEKILEKINDNMKECKQYSEFITTRILEGKTLENLQVDSTYITREGKYCVTCYNKECPKRNGADKTVCCPNCSAWTLSWCEQMSFINSNCKYCGCSDFDHTFSKNKDNPQIKHETNVEIVSILDQKRQDINEARIKQLELQLNQKKYIAEKEYIKQWILKLRKCLNETSFLPEQPTNPGEVIPENVNENNTKEIFSLEELLQELDPKHFDMMGKDLQQVLEKIDMHVPNDKVYHATPVLDKWKEIDG</sequence>
<dbReference type="PANTHER" id="PTHR32046">
    <property type="entry name" value="G DOMAIN-CONTAINING PROTEIN"/>
    <property type="match status" value="1"/>
</dbReference>
<keyword evidence="2" id="KW-1185">Reference proteome</keyword>
<gene>
    <name evidence="1" type="ORF">QE152_g200</name>
</gene>
<evidence type="ECO:0008006" key="3">
    <source>
        <dbReference type="Google" id="ProtNLM"/>
    </source>
</evidence>
<evidence type="ECO:0000313" key="1">
    <source>
        <dbReference type="EMBL" id="KAK9758977.1"/>
    </source>
</evidence>
<dbReference type="Gene3D" id="3.40.50.300">
    <property type="entry name" value="P-loop containing nucleotide triphosphate hydrolases"/>
    <property type="match status" value="1"/>
</dbReference>
<comment type="caution">
    <text evidence="1">The sequence shown here is derived from an EMBL/GenBank/DDBJ whole genome shotgun (WGS) entry which is preliminary data.</text>
</comment>
<reference evidence="1 2" key="1">
    <citation type="journal article" date="2024" name="BMC Genomics">
        <title>De novo assembly and annotation of Popillia japonica's genome with initial clues to its potential as an invasive pest.</title>
        <authorList>
            <person name="Cucini C."/>
            <person name="Boschi S."/>
            <person name="Funari R."/>
            <person name="Cardaioli E."/>
            <person name="Iannotti N."/>
            <person name="Marturano G."/>
            <person name="Paoli F."/>
            <person name="Bruttini M."/>
            <person name="Carapelli A."/>
            <person name="Frati F."/>
            <person name="Nardi F."/>
        </authorList>
    </citation>
    <scope>NUCLEOTIDE SEQUENCE [LARGE SCALE GENOMIC DNA]</scope>
    <source>
        <strain evidence="1">DMR45628</strain>
    </source>
</reference>
<dbReference type="AlphaFoldDB" id="A0AAW1NBG3"/>
<protein>
    <recommendedName>
        <fullName evidence="3">AIG1-type G domain-containing protein</fullName>
    </recommendedName>
</protein>
<dbReference type="PANTHER" id="PTHR32046:SF11">
    <property type="entry name" value="IMMUNE-ASSOCIATED NUCLEOTIDE-BINDING PROTEIN 10-LIKE"/>
    <property type="match status" value="1"/>
</dbReference>
<name>A0AAW1NBG3_POPJA</name>
<dbReference type="InterPro" id="IPR027417">
    <property type="entry name" value="P-loop_NTPase"/>
</dbReference>